<dbReference type="SUPFAM" id="SSF81822">
    <property type="entry name" value="RuBisCo LSMT C-terminal, substrate-binding domain"/>
    <property type="match status" value="1"/>
</dbReference>
<dbReference type="InterPro" id="IPR044430">
    <property type="entry name" value="SETD6_SET"/>
</dbReference>
<dbReference type="PANTHER" id="PTHR13271">
    <property type="entry name" value="UNCHARACTERIZED PUTATIVE METHYLTRANSFERASE"/>
    <property type="match status" value="1"/>
</dbReference>
<dbReference type="InterPro" id="IPR050600">
    <property type="entry name" value="SETD3_SETD6_MTase"/>
</dbReference>
<dbReference type="AlphaFoldDB" id="A0AAD9W0L3"/>
<evidence type="ECO:0000256" key="2">
    <source>
        <dbReference type="ARBA" id="ARBA00022603"/>
    </source>
</evidence>
<dbReference type="InterPro" id="IPR046341">
    <property type="entry name" value="SET_dom_sf"/>
</dbReference>
<comment type="similarity">
    <text evidence="6">Belongs to the class V-like SAM-binding methyltransferase superfamily. Histone-lysine methyltransferase family. SETD6 subfamily.</text>
</comment>
<feature type="region of interest" description="Disordered" evidence="7">
    <location>
        <begin position="74"/>
        <end position="111"/>
    </location>
</feature>
<dbReference type="CDD" id="cd19178">
    <property type="entry name" value="SET_SETD6"/>
    <property type="match status" value="1"/>
</dbReference>
<evidence type="ECO:0000256" key="7">
    <source>
        <dbReference type="SAM" id="MobiDB-lite"/>
    </source>
</evidence>
<dbReference type="Gene3D" id="3.90.1420.10">
    <property type="entry name" value="Rubisco LSMT, substrate-binding domain"/>
    <property type="match status" value="1"/>
</dbReference>
<proteinExistence type="inferred from homology"/>
<evidence type="ECO:0000259" key="8">
    <source>
        <dbReference type="PROSITE" id="PS50280"/>
    </source>
</evidence>
<evidence type="ECO:0000256" key="5">
    <source>
        <dbReference type="ARBA" id="ARBA00023242"/>
    </source>
</evidence>
<sequence>MAPQTFDQKTSDFFSWFRAQPGTTFHDDIEIQDLRGKGAGRGIVAKADISPDTVLFTIPRKSIICTNTSSLATRVPGLFGPPEEQNGADQDMDVEDEEGRDDSDDENDTSQDSWTSLILVLIYEYFQGVDSPWKPYLEVLPSTSDFSTPMFWTADELAELQASPVASKVGRDEADKMMRTKVLPVVRAHRDVFFPAGSPDLNDDQLVQLAFRMGSIIMAYAFDLEKEDDEEQDEEAEEEDEWVEDREGKTMLGMVPMADILNADATFNAHIEHGEQALTATSLRPIAKGEEIFNYYGPLSNGELLRRYGYTTVTHRRWNLVDLAWETVVAALKAELPLPAKDWEKALGALDEDELEDGFVIERGADDPDSEGRVSKVEKKADAPEELLEQLKVVLKAVKKVKPEAVPDKAARDKILYSAIARALEERTGQYGTTLEQDLKQYEEDVDGSDRKLVRQRMALDVRIGEKVLLGQAADSIKAKLTELAKAESDGEKPSAKRRRV</sequence>
<comment type="caution">
    <text evidence="9">The sequence shown here is derived from an EMBL/GenBank/DDBJ whole genome shotgun (WGS) entry which is preliminary data.</text>
</comment>
<comment type="subcellular location">
    <subcellularLocation>
        <location evidence="1 6">Nucleus</location>
    </subcellularLocation>
</comment>
<evidence type="ECO:0000256" key="1">
    <source>
        <dbReference type="ARBA" id="ARBA00004123"/>
    </source>
</evidence>
<dbReference type="InterPro" id="IPR015353">
    <property type="entry name" value="Rubisco_LSMT_subst-bd"/>
</dbReference>
<dbReference type="SUPFAM" id="SSF82199">
    <property type="entry name" value="SET domain"/>
    <property type="match status" value="1"/>
</dbReference>
<keyword evidence="3 6" id="KW-0808">Transferase</keyword>
<name>A0AAD9W0L3_PHOAM</name>
<organism evidence="9 10">
    <name type="scientific">Phomopsis amygdali</name>
    <name type="common">Fusicoccum amygdali</name>
    <dbReference type="NCBI Taxonomy" id="1214568"/>
    <lineage>
        <taxon>Eukaryota</taxon>
        <taxon>Fungi</taxon>
        <taxon>Dikarya</taxon>
        <taxon>Ascomycota</taxon>
        <taxon>Pezizomycotina</taxon>
        <taxon>Sordariomycetes</taxon>
        <taxon>Sordariomycetidae</taxon>
        <taxon>Diaporthales</taxon>
        <taxon>Diaporthaceae</taxon>
        <taxon>Diaporthe</taxon>
    </lineage>
</organism>
<dbReference type="InterPro" id="IPR001214">
    <property type="entry name" value="SET_dom"/>
</dbReference>
<evidence type="ECO:0000256" key="3">
    <source>
        <dbReference type="ARBA" id="ARBA00022679"/>
    </source>
</evidence>
<gene>
    <name evidence="9" type="ORF">N8I77_009343</name>
</gene>
<evidence type="ECO:0000313" key="9">
    <source>
        <dbReference type="EMBL" id="KAK2602838.1"/>
    </source>
</evidence>
<keyword evidence="4 6" id="KW-0949">S-adenosyl-L-methionine</keyword>
<dbReference type="Pfam" id="PF00856">
    <property type="entry name" value="SET"/>
    <property type="match status" value="1"/>
</dbReference>
<keyword evidence="5 6" id="KW-0539">Nucleus</keyword>
<dbReference type="PIRSF" id="PIRSF011771">
    <property type="entry name" value="RMS1_SET"/>
    <property type="match status" value="1"/>
</dbReference>
<comment type="function">
    <text evidence="6">S-adenosyl-L-methionine-dependent protein-lysine N-methyltransferase that monomethylates 60S ribosomal protein L42.</text>
</comment>
<dbReference type="PROSITE" id="PS50280">
    <property type="entry name" value="SET"/>
    <property type="match status" value="1"/>
</dbReference>
<dbReference type="GO" id="GO:0005634">
    <property type="term" value="C:nucleus"/>
    <property type="evidence" value="ECO:0007669"/>
    <property type="project" value="UniProtKB-SubCell"/>
</dbReference>
<dbReference type="GO" id="GO:0016279">
    <property type="term" value="F:protein-lysine N-methyltransferase activity"/>
    <property type="evidence" value="ECO:0007669"/>
    <property type="project" value="UniProtKB-UniRule"/>
</dbReference>
<evidence type="ECO:0000313" key="10">
    <source>
        <dbReference type="Proteomes" id="UP001265746"/>
    </source>
</evidence>
<feature type="compositionally biased region" description="Acidic residues" evidence="7">
    <location>
        <begin position="90"/>
        <end position="109"/>
    </location>
</feature>
<evidence type="ECO:0000256" key="4">
    <source>
        <dbReference type="ARBA" id="ARBA00022691"/>
    </source>
</evidence>
<dbReference type="InterPro" id="IPR036464">
    <property type="entry name" value="Rubisco_LSMT_subst-bd_sf"/>
</dbReference>
<dbReference type="Proteomes" id="UP001265746">
    <property type="component" value="Unassembled WGS sequence"/>
</dbReference>
<dbReference type="EMBL" id="JAUJFL010000005">
    <property type="protein sequence ID" value="KAK2602838.1"/>
    <property type="molecule type" value="Genomic_DNA"/>
</dbReference>
<accession>A0AAD9W0L3</accession>
<dbReference type="Gene3D" id="3.90.1410.10">
    <property type="entry name" value="set domain protein methyltransferase, domain 1"/>
    <property type="match status" value="1"/>
</dbReference>
<dbReference type="InterPro" id="IPR011383">
    <property type="entry name" value="N-lys_methylase_SETD6"/>
</dbReference>
<dbReference type="GO" id="GO:0032259">
    <property type="term" value="P:methylation"/>
    <property type="evidence" value="ECO:0007669"/>
    <property type="project" value="UniProtKB-KW"/>
</dbReference>
<reference evidence="9" key="1">
    <citation type="submission" date="2023-06" db="EMBL/GenBank/DDBJ databases">
        <authorList>
            <person name="Noh H."/>
        </authorList>
    </citation>
    <scope>NUCLEOTIDE SEQUENCE</scope>
    <source>
        <strain evidence="9">DUCC20226</strain>
    </source>
</reference>
<keyword evidence="10" id="KW-1185">Reference proteome</keyword>
<dbReference type="Pfam" id="PF09273">
    <property type="entry name" value="Rubis-subs-bind"/>
    <property type="match status" value="1"/>
</dbReference>
<evidence type="ECO:0000256" key="6">
    <source>
        <dbReference type="PIRNR" id="PIRNR011771"/>
    </source>
</evidence>
<dbReference type="PANTHER" id="PTHR13271:SF34">
    <property type="entry name" value="N-LYSINE METHYLTRANSFERASE SETD6"/>
    <property type="match status" value="1"/>
</dbReference>
<feature type="domain" description="SET" evidence="8">
    <location>
        <begin position="27"/>
        <end position="297"/>
    </location>
</feature>
<protein>
    <recommendedName>
        <fullName evidence="6">Ribosomal lysine N-methyltransferase 4</fullName>
        <ecNumber evidence="6">2.1.1.-</ecNumber>
    </recommendedName>
</protein>
<dbReference type="EC" id="2.1.1.-" evidence="6"/>
<keyword evidence="2 6" id="KW-0489">Methyltransferase</keyword>